<dbReference type="OrthoDB" id="501835at2"/>
<evidence type="ECO:0000256" key="1">
    <source>
        <dbReference type="SAM" id="MobiDB-lite"/>
    </source>
</evidence>
<dbReference type="RefSeq" id="WP_042227242.1">
    <property type="nucleotide sequence ID" value="NZ_CP026520.1"/>
</dbReference>
<evidence type="ECO:0008006" key="7">
    <source>
        <dbReference type="Google" id="ProtNLM"/>
    </source>
</evidence>
<dbReference type="PANTHER" id="PTHR47199:SF2">
    <property type="entry name" value="PHOTOSYSTEM II STABILITY_ASSEMBLY FACTOR HCF136, CHLOROPLASTIC"/>
    <property type="match status" value="1"/>
</dbReference>
<dbReference type="AlphaFoldDB" id="A0A410WZI6"/>
<dbReference type="Proteomes" id="UP000288943">
    <property type="component" value="Chromosome"/>
</dbReference>
<reference evidence="3 6" key="2">
    <citation type="submission" date="2022-05" db="EMBL/GenBank/DDBJ databases">
        <title>Genome Sequencing of Bee-Associated Microbes.</title>
        <authorList>
            <person name="Dunlap C."/>
        </authorList>
    </citation>
    <scope>NUCLEOTIDE SEQUENCE [LARGE SCALE GENOMIC DNA]</scope>
    <source>
        <strain evidence="3 6">NRRL B-23120</strain>
    </source>
</reference>
<protein>
    <recommendedName>
        <fullName evidence="7">Photosynthesis system II assembly factor Ycf48/Hcf136-like domain-containing protein</fullName>
    </recommendedName>
</protein>
<dbReference type="CDD" id="cd15482">
    <property type="entry name" value="Sialidase_non-viral"/>
    <property type="match status" value="1"/>
</dbReference>
<evidence type="ECO:0000313" key="4">
    <source>
        <dbReference type="EMBL" id="QAV19866.1"/>
    </source>
</evidence>
<dbReference type="SUPFAM" id="SSF110296">
    <property type="entry name" value="Oligoxyloglucan reducing end-specific cellobiohydrolase"/>
    <property type="match status" value="1"/>
</dbReference>
<dbReference type="EMBL" id="CP026520">
    <property type="protein sequence ID" value="QAV19866.1"/>
    <property type="molecule type" value="Genomic_DNA"/>
</dbReference>
<feature type="region of interest" description="Disordered" evidence="1">
    <location>
        <begin position="43"/>
        <end position="66"/>
    </location>
</feature>
<accession>A0A410WZI6</accession>
<evidence type="ECO:0000313" key="3">
    <source>
        <dbReference type="EMBL" id="MCY9596817.1"/>
    </source>
</evidence>
<evidence type="ECO:0000313" key="6">
    <source>
        <dbReference type="Proteomes" id="UP001527202"/>
    </source>
</evidence>
<organism evidence="4 5">
    <name type="scientific">Paenibacillus chitinolyticus</name>
    <dbReference type="NCBI Taxonomy" id="79263"/>
    <lineage>
        <taxon>Bacteria</taxon>
        <taxon>Bacillati</taxon>
        <taxon>Bacillota</taxon>
        <taxon>Bacilli</taxon>
        <taxon>Bacillales</taxon>
        <taxon>Paenibacillaceae</taxon>
        <taxon>Paenibacillus</taxon>
    </lineage>
</organism>
<dbReference type="GeneID" id="95377132"/>
<feature type="compositionally biased region" description="Low complexity" evidence="1">
    <location>
        <begin position="43"/>
        <end position="64"/>
    </location>
</feature>
<sequence length="417" mass="43775">MNTTNFSVKKTALLAVLTAVSLTSCSSIGPAATEDAAGSAAASAAASPGPASGTAAPASTAPVPSVKPDQIQTRLTDFQLISDAAGFAWGETNGSLRLYRTDDGGRNWTLLSPWDDTFKSGAPTAGGSLHFLDAQHGWTAAADDGRKTVTAFTTDGGRSWTRGTLDKATYAAGLSFADPLHGWMLTSSDAAMGKSEKTLYATDNGGKAWKPLTSVSLDKPVPGALPLSGHASGMTFKDTGNGWIALAGHEEKPVLYRTRDGGKTWNNVPMKLPQALSGSSVTLDGAPVFFKDEPGKGWIPVRTVSANTNSRDAYVTEDGGQTWSFKQTGMQNALTFADSLHGWGFKDKVLHATSDGGATWNPVPSDPVLTDTLKNNPNVIRFEFAGPQTGWLLLGSEDGKKSKLLKTTDAGKHWILL</sequence>
<dbReference type="InterPro" id="IPR015943">
    <property type="entry name" value="WD40/YVTN_repeat-like_dom_sf"/>
</dbReference>
<evidence type="ECO:0000256" key="2">
    <source>
        <dbReference type="SAM" id="SignalP"/>
    </source>
</evidence>
<dbReference type="EMBL" id="JAMDMJ010000015">
    <property type="protein sequence ID" value="MCY9596817.1"/>
    <property type="molecule type" value="Genomic_DNA"/>
</dbReference>
<proteinExistence type="predicted"/>
<feature type="chain" id="PRO_5019488550" description="Photosynthesis system II assembly factor Ycf48/Hcf136-like domain-containing protein" evidence="2">
    <location>
        <begin position="32"/>
        <end position="417"/>
    </location>
</feature>
<feature type="signal peptide" evidence="2">
    <location>
        <begin position="1"/>
        <end position="31"/>
    </location>
</feature>
<dbReference type="PANTHER" id="PTHR47199">
    <property type="entry name" value="PHOTOSYSTEM II STABILITY/ASSEMBLY FACTOR HCF136, CHLOROPLASTIC"/>
    <property type="match status" value="1"/>
</dbReference>
<dbReference type="KEGG" id="pchi:PC41400_20275"/>
<dbReference type="Gene3D" id="2.130.10.10">
    <property type="entry name" value="YVTN repeat-like/Quinoprotein amine dehydrogenase"/>
    <property type="match status" value="2"/>
</dbReference>
<gene>
    <name evidence="3" type="ORF">M5X16_13635</name>
    <name evidence="4" type="ORF">PC41400_20275</name>
</gene>
<keyword evidence="2" id="KW-0732">Signal</keyword>
<reference evidence="4 5" key="1">
    <citation type="submission" date="2018-01" db="EMBL/GenBank/DDBJ databases">
        <title>The whole genome sequencing and assembly of Paenibacillus chitinolyticus KCCM 41400 strain.</title>
        <authorList>
            <person name="Kim J.-Y."/>
            <person name="Park M.-K."/>
            <person name="Lee Y.-J."/>
            <person name="Yi H."/>
            <person name="Bahn Y.-S."/>
            <person name="Kim J.F."/>
            <person name="Lee D.-W."/>
        </authorList>
    </citation>
    <scope>NUCLEOTIDE SEQUENCE [LARGE SCALE GENOMIC DNA]</scope>
    <source>
        <strain evidence="4 5">KCCM 41400</strain>
    </source>
</reference>
<keyword evidence="6" id="KW-1185">Reference proteome</keyword>
<evidence type="ECO:0000313" key="5">
    <source>
        <dbReference type="Proteomes" id="UP000288943"/>
    </source>
</evidence>
<name>A0A410WZI6_9BACL</name>
<dbReference type="Proteomes" id="UP001527202">
    <property type="component" value="Unassembled WGS sequence"/>
</dbReference>